<organism evidence="1">
    <name type="scientific">Rhizophora mucronata</name>
    <name type="common">Asiatic mangrove</name>
    <dbReference type="NCBI Taxonomy" id="61149"/>
    <lineage>
        <taxon>Eukaryota</taxon>
        <taxon>Viridiplantae</taxon>
        <taxon>Streptophyta</taxon>
        <taxon>Embryophyta</taxon>
        <taxon>Tracheophyta</taxon>
        <taxon>Spermatophyta</taxon>
        <taxon>Magnoliopsida</taxon>
        <taxon>eudicotyledons</taxon>
        <taxon>Gunneridae</taxon>
        <taxon>Pentapetalae</taxon>
        <taxon>rosids</taxon>
        <taxon>fabids</taxon>
        <taxon>Malpighiales</taxon>
        <taxon>Rhizophoraceae</taxon>
        <taxon>Rhizophora</taxon>
    </lineage>
</organism>
<sequence length="62" mass="7407">MLTYQCRKINSQVIFIQEKHNLNYITCKHRNKKAIKSSEGQYIMLSSINPPQNINKIDRIYH</sequence>
<dbReference type="EMBL" id="GGEC01070323">
    <property type="protein sequence ID" value="MBX50807.1"/>
    <property type="molecule type" value="Transcribed_RNA"/>
</dbReference>
<name>A0A2P2P7Z5_RHIMU</name>
<proteinExistence type="predicted"/>
<protein>
    <submittedName>
        <fullName evidence="1">Uncharacterized protein</fullName>
    </submittedName>
</protein>
<dbReference type="AlphaFoldDB" id="A0A2P2P7Z5"/>
<accession>A0A2P2P7Z5</accession>
<evidence type="ECO:0000313" key="1">
    <source>
        <dbReference type="EMBL" id="MBX50807.1"/>
    </source>
</evidence>
<reference evidence="1" key="1">
    <citation type="submission" date="2018-02" db="EMBL/GenBank/DDBJ databases">
        <title>Rhizophora mucronata_Transcriptome.</title>
        <authorList>
            <person name="Meera S.P."/>
            <person name="Sreeshan A."/>
            <person name="Augustine A."/>
        </authorList>
    </citation>
    <scope>NUCLEOTIDE SEQUENCE</scope>
    <source>
        <tissue evidence="1">Leaf</tissue>
    </source>
</reference>